<name>A0A5B8XPU2_9DELT</name>
<evidence type="ECO:0000313" key="2">
    <source>
        <dbReference type="EMBL" id="QED25776.1"/>
    </source>
</evidence>
<keyword evidence="3" id="KW-1185">Reference proteome</keyword>
<dbReference type="PROSITE" id="PS51257">
    <property type="entry name" value="PROKAR_LIPOPROTEIN"/>
    <property type="match status" value="1"/>
</dbReference>
<keyword evidence="1" id="KW-0732">Signal</keyword>
<proteinExistence type="predicted"/>
<protein>
    <recommendedName>
        <fullName evidence="4">Lipoprotein</fullName>
    </recommendedName>
</protein>
<dbReference type="RefSeq" id="WP_146956645.1">
    <property type="nucleotide sequence ID" value="NZ_CP042467.1"/>
</dbReference>
<dbReference type="KEGG" id="bbae:FRD01_00555"/>
<feature type="chain" id="PRO_5022860274" description="Lipoprotein" evidence="1">
    <location>
        <begin position="22"/>
        <end position="298"/>
    </location>
</feature>
<dbReference type="EMBL" id="CP042467">
    <property type="protein sequence ID" value="QED25776.1"/>
    <property type="molecule type" value="Genomic_DNA"/>
</dbReference>
<dbReference type="OrthoDB" id="10007107at2"/>
<dbReference type="Proteomes" id="UP000321595">
    <property type="component" value="Chromosome"/>
</dbReference>
<gene>
    <name evidence="2" type="ORF">FRD01_00555</name>
</gene>
<feature type="signal peptide" evidence="1">
    <location>
        <begin position="1"/>
        <end position="21"/>
    </location>
</feature>
<dbReference type="AlphaFoldDB" id="A0A5B8XPU2"/>
<accession>A0A5B8XPU2</accession>
<reference evidence="2 3" key="1">
    <citation type="submission" date="2019-08" db="EMBL/GenBank/DDBJ databases">
        <authorList>
            <person name="Liang Q."/>
        </authorList>
    </citation>
    <scope>NUCLEOTIDE SEQUENCE [LARGE SCALE GENOMIC DNA]</scope>
    <source>
        <strain evidence="2 3">V1718</strain>
    </source>
</reference>
<sequence>MQYLKFAAVGLMPLGILLTTACSHMSYSRALETEAITPNNNSNTLTEGYDLEHQTNEIALLDRSGIVCGSLMTTTEALGNATSARNKAIEEGKTTYEYEYRQHSPAEYSGLDCGMYYRWGGGTDNRLNISDANPIREYAIDSEVGEGGLHIGFTDFMFDQAWLRYGFLFRLGMGRYTFLHEYPNTGFPETLLDNDDSEWFFRMPFVYTQKVYPWFLFGFGVEGFLGIDPVMLSFAGKWSETHKYLDYGGRAGYAYAFEYGAIGAWIGYERRNIAWGDYISQGDIWKGTISLDINYEAL</sequence>
<evidence type="ECO:0000256" key="1">
    <source>
        <dbReference type="SAM" id="SignalP"/>
    </source>
</evidence>
<evidence type="ECO:0000313" key="3">
    <source>
        <dbReference type="Proteomes" id="UP000321595"/>
    </source>
</evidence>
<organism evidence="2 3">
    <name type="scientific">Microvenator marinus</name>
    <dbReference type="NCBI Taxonomy" id="2600177"/>
    <lineage>
        <taxon>Bacteria</taxon>
        <taxon>Deltaproteobacteria</taxon>
        <taxon>Bradymonadales</taxon>
        <taxon>Microvenatoraceae</taxon>
        <taxon>Microvenator</taxon>
    </lineage>
</organism>
<evidence type="ECO:0008006" key="4">
    <source>
        <dbReference type="Google" id="ProtNLM"/>
    </source>
</evidence>